<comment type="caution">
    <text evidence="2">The sequence shown here is derived from an EMBL/GenBank/DDBJ whole genome shotgun (WGS) entry which is preliminary data.</text>
</comment>
<sequence length="122" mass="13445">MSVSSLNAWRMYYRLPMSAPFSSEAAYISLCNPDHLGMQSASMRASPTRQPSARREVERAIAETYEEAVIDEDEVMASFLARREDRKGLERLGAAPEGGGGNVFGTGGRNARPVRCRSDMLN</sequence>
<evidence type="ECO:0000256" key="1">
    <source>
        <dbReference type="SAM" id="MobiDB-lite"/>
    </source>
</evidence>
<protein>
    <submittedName>
        <fullName evidence="2">Uncharacterized protein</fullName>
    </submittedName>
</protein>
<organism evidence="2 3">
    <name type="scientific">Gomphillus americanus</name>
    <dbReference type="NCBI Taxonomy" id="1940652"/>
    <lineage>
        <taxon>Eukaryota</taxon>
        <taxon>Fungi</taxon>
        <taxon>Dikarya</taxon>
        <taxon>Ascomycota</taxon>
        <taxon>Pezizomycotina</taxon>
        <taxon>Lecanoromycetes</taxon>
        <taxon>OSLEUM clade</taxon>
        <taxon>Ostropomycetidae</taxon>
        <taxon>Ostropales</taxon>
        <taxon>Graphidaceae</taxon>
        <taxon>Gomphilloideae</taxon>
        <taxon>Gomphillus</taxon>
    </lineage>
</organism>
<evidence type="ECO:0000313" key="2">
    <source>
        <dbReference type="EMBL" id="CAF9924857.1"/>
    </source>
</evidence>
<accession>A0A8H3FL74</accession>
<name>A0A8H3FL74_9LECA</name>
<proteinExistence type="predicted"/>
<dbReference type="AlphaFoldDB" id="A0A8H3FL74"/>
<feature type="compositionally biased region" description="Gly residues" evidence="1">
    <location>
        <begin position="96"/>
        <end position="108"/>
    </location>
</feature>
<keyword evidence="3" id="KW-1185">Reference proteome</keyword>
<dbReference type="EMBL" id="CAJPDQ010000022">
    <property type="protein sequence ID" value="CAF9924857.1"/>
    <property type="molecule type" value="Genomic_DNA"/>
</dbReference>
<reference evidence="2" key="1">
    <citation type="submission" date="2021-03" db="EMBL/GenBank/DDBJ databases">
        <authorList>
            <person name="Tagirdzhanova G."/>
        </authorList>
    </citation>
    <scope>NUCLEOTIDE SEQUENCE</scope>
</reference>
<gene>
    <name evidence="2" type="ORF">GOMPHAMPRED_003741</name>
</gene>
<dbReference type="Proteomes" id="UP000664169">
    <property type="component" value="Unassembled WGS sequence"/>
</dbReference>
<evidence type="ECO:0000313" key="3">
    <source>
        <dbReference type="Proteomes" id="UP000664169"/>
    </source>
</evidence>
<feature type="region of interest" description="Disordered" evidence="1">
    <location>
        <begin position="91"/>
        <end position="111"/>
    </location>
</feature>